<dbReference type="Proteomes" id="UP001597176">
    <property type="component" value="Unassembled WGS sequence"/>
</dbReference>
<evidence type="ECO:0000259" key="3">
    <source>
        <dbReference type="Pfam" id="PF00586"/>
    </source>
</evidence>
<dbReference type="SUPFAM" id="SSF55326">
    <property type="entry name" value="PurM N-terminal domain-like"/>
    <property type="match status" value="1"/>
</dbReference>
<comment type="pathway">
    <text evidence="2">Cofactor biosynthesis; thiamine diphosphate biosynthesis; thiamine diphosphate from thiamine phosphate: step 1/1.</text>
</comment>
<comment type="caution">
    <text evidence="2">Lacks conserved residue(s) required for the propagation of feature annotation.</text>
</comment>
<evidence type="ECO:0000313" key="5">
    <source>
        <dbReference type="EMBL" id="MFD1301571.1"/>
    </source>
</evidence>
<keyword evidence="6" id="KW-1185">Reference proteome</keyword>
<feature type="binding site" evidence="2">
    <location>
        <position position="226"/>
    </location>
    <ligand>
        <name>Mg(2+)</name>
        <dbReference type="ChEBI" id="CHEBI:18420"/>
        <label>5</label>
    </ligand>
</feature>
<feature type="binding site" evidence="2">
    <location>
        <position position="49"/>
    </location>
    <ligand>
        <name>Mg(2+)</name>
        <dbReference type="ChEBI" id="CHEBI:18420"/>
        <label>4</label>
    </ligand>
</feature>
<dbReference type="EMBL" id="JBHTND010000008">
    <property type="protein sequence ID" value="MFD1301571.1"/>
    <property type="molecule type" value="Genomic_DNA"/>
</dbReference>
<proteinExistence type="inferred from homology"/>
<feature type="binding site" evidence="2">
    <location>
        <position position="51"/>
    </location>
    <ligand>
        <name>Mg(2+)</name>
        <dbReference type="ChEBI" id="CHEBI:18420"/>
        <label>1</label>
    </ligand>
</feature>
<feature type="binding site" evidence="2">
    <location>
        <position position="51"/>
    </location>
    <ligand>
        <name>Mg(2+)</name>
        <dbReference type="ChEBI" id="CHEBI:18420"/>
        <label>2</label>
    </ligand>
</feature>
<feature type="binding site" evidence="2">
    <location>
        <position position="79"/>
    </location>
    <ligand>
        <name>Mg(2+)</name>
        <dbReference type="ChEBI" id="CHEBI:18420"/>
        <label>3</label>
    </ligand>
</feature>
<dbReference type="EC" id="2.7.4.16" evidence="2"/>
<feature type="binding site" evidence="2">
    <location>
        <position position="34"/>
    </location>
    <ligand>
        <name>Mg(2+)</name>
        <dbReference type="ChEBI" id="CHEBI:18420"/>
        <label>3</label>
    </ligand>
</feature>
<accession>A0ABW3WY10</accession>
<dbReference type="Gene3D" id="3.90.650.10">
    <property type="entry name" value="PurM-like C-terminal domain"/>
    <property type="match status" value="1"/>
</dbReference>
<dbReference type="PANTHER" id="PTHR30270:SF0">
    <property type="entry name" value="THIAMINE-MONOPHOSPHATE KINASE"/>
    <property type="match status" value="1"/>
</dbReference>
<feature type="binding site" evidence="2">
    <location>
        <position position="58"/>
    </location>
    <ligand>
        <name>substrate</name>
    </ligand>
</feature>
<dbReference type="RefSeq" id="WP_238205474.1">
    <property type="nucleotide sequence ID" value="NZ_JBHTND010000008.1"/>
</dbReference>
<dbReference type="NCBIfam" id="TIGR01379">
    <property type="entry name" value="thiL"/>
    <property type="match status" value="1"/>
</dbReference>
<feature type="binding site" evidence="2">
    <location>
        <position position="127"/>
    </location>
    <ligand>
        <name>Mg(2+)</name>
        <dbReference type="ChEBI" id="CHEBI:18420"/>
        <label>1</label>
    </ligand>
</feature>
<name>A0ABW3WY10_9HYPH</name>
<feature type="binding site" evidence="2">
    <location>
        <position position="275"/>
    </location>
    <ligand>
        <name>substrate</name>
    </ligand>
</feature>
<keyword evidence="2 5" id="KW-0418">Kinase</keyword>
<feature type="domain" description="PurM-like C-terminal" evidence="4">
    <location>
        <begin position="207"/>
        <end position="313"/>
    </location>
</feature>
<organism evidence="5 6">
    <name type="scientific">Methylobacterium marchantiae</name>
    <dbReference type="NCBI Taxonomy" id="600331"/>
    <lineage>
        <taxon>Bacteria</taxon>
        <taxon>Pseudomonadati</taxon>
        <taxon>Pseudomonadota</taxon>
        <taxon>Alphaproteobacteria</taxon>
        <taxon>Hyphomicrobiales</taxon>
        <taxon>Methylobacteriaceae</taxon>
        <taxon>Methylobacterium</taxon>
    </lineage>
</organism>
<comment type="miscellaneous">
    <text evidence="2">Reaction mechanism of ThiL seems to utilize a direct, inline transfer of the gamma-phosphate of ATP to TMP rather than a phosphorylated enzyme intermediate.</text>
</comment>
<keyword evidence="2" id="KW-0547">Nucleotide-binding</keyword>
<dbReference type="Pfam" id="PF02769">
    <property type="entry name" value="AIRS_C"/>
    <property type="match status" value="1"/>
</dbReference>
<feature type="binding site" evidence="2">
    <location>
        <position position="332"/>
    </location>
    <ligand>
        <name>substrate</name>
    </ligand>
</feature>
<comment type="similarity">
    <text evidence="2">Belongs to the thiamine-monophosphate kinase family.</text>
</comment>
<dbReference type="InterPro" id="IPR010918">
    <property type="entry name" value="PurM-like_C_dom"/>
</dbReference>
<dbReference type="PIRSF" id="PIRSF005303">
    <property type="entry name" value="Thiam_monoph_kin"/>
    <property type="match status" value="1"/>
</dbReference>
<feature type="binding site" evidence="2">
    <location>
        <begin position="126"/>
        <end position="127"/>
    </location>
    <ligand>
        <name>ATP</name>
        <dbReference type="ChEBI" id="CHEBI:30616"/>
    </ligand>
</feature>
<keyword evidence="2" id="KW-0460">Magnesium</keyword>
<comment type="function">
    <text evidence="2">Catalyzes the ATP-dependent phosphorylation of thiamine-monophosphate (TMP) to form thiamine-pyrophosphate (TPP), the active form of vitamin B1.</text>
</comment>
<feature type="binding site" evidence="2">
    <location>
        <position position="225"/>
    </location>
    <ligand>
        <name>ATP</name>
        <dbReference type="ChEBI" id="CHEBI:30616"/>
    </ligand>
</feature>
<dbReference type="GO" id="GO:0009030">
    <property type="term" value="F:thiamine-phosphate kinase activity"/>
    <property type="evidence" value="ECO:0007669"/>
    <property type="project" value="UniProtKB-EC"/>
</dbReference>
<gene>
    <name evidence="2 5" type="primary">thiL</name>
    <name evidence="5" type="ORF">ACFQ4G_08240</name>
</gene>
<reference evidence="6" key="1">
    <citation type="journal article" date="2019" name="Int. J. Syst. Evol. Microbiol.">
        <title>The Global Catalogue of Microorganisms (GCM) 10K type strain sequencing project: providing services to taxonomists for standard genome sequencing and annotation.</title>
        <authorList>
            <consortium name="The Broad Institute Genomics Platform"/>
            <consortium name="The Broad Institute Genome Sequencing Center for Infectious Disease"/>
            <person name="Wu L."/>
            <person name="Ma J."/>
        </authorList>
    </citation>
    <scope>NUCLEOTIDE SEQUENCE [LARGE SCALE GENOMIC DNA]</scope>
    <source>
        <strain evidence="6">CCUG 56108</strain>
    </source>
</reference>
<keyword evidence="1 2" id="KW-0784">Thiamine biosynthesis</keyword>
<evidence type="ECO:0000256" key="2">
    <source>
        <dbReference type="HAMAP-Rule" id="MF_02128"/>
    </source>
</evidence>
<keyword evidence="2 5" id="KW-0808">Transferase</keyword>
<feature type="binding site" evidence="2">
    <location>
        <position position="79"/>
    </location>
    <ligand>
        <name>Mg(2+)</name>
        <dbReference type="ChEBI" id="CHEBI:18420"/>
        <label>2</label>
    </ligand>
</feature>
<evidence type="ECO:0000259" key="4">
    <source>
        <dbReference type="Pfam" id="PF02769"/>
    </source>
</evidence>
<dbReference type="Gene3D" id="3.30.1330.10">
    <property type="entry name" value="PurM-like, N-terminal domain"/>
    <property type="match status" value="1"/>
</dbReference>
<evidence type="ECO:0000313" key="6">
    <source>
        <dbReference type="Proteomes" id="UP001597176"/>
    </source>
</evidence>
<feature type="binding site" evidence="2">
    <location>
        <position position="79"/>
    </location>
    <ligand>
        <name>Mg(2+)</name>
        <dbReference type="ChEBI" id="CHEBI:18420"/>
        <label>4</label>
    </ligand>
</feature>
<dbReference type="CDD" id="cd02194">
    <property type="entry name" value="ThiL"/>
    <property type="match status" value="1"/>
</dbReference>
<protein>
    <recommendedName>
        <fullName evidence="2">Thiamine-monophosphate kinase</fullName>
        <shortName evidence="2">TMP kinase</shortName>
        <shortName evidence="2">Thiamine-phosphate kinase</shortName>
        <ecNumber evidence="2">2.7.4.16</ecNumber>
    </recommendedName>
</protein>
<evidence type="ECO:0000256" key="1">
    <source>
        <dbReference type="ARBA" id="ARBA00022977"/>
    </source>
</evidence>
<feature type="binding site" evidence="2">
    <location>
        <position position="34"/>
    </location>
    <ligand>
        <name>Mg(2+)</name>
        <dbReference type="ChEBI" id="CHEBI:18420"/>
        <label>4</label>
    </ligand>
</feature>
<dbReference type="PANTHER" id="PTHR30270">
    <property type="entry name" value="THIAMINE-MONOPHOSPHATE KINASE"/>
    <property type="match status" value="1"/>
</dbReference>
<sequence length="335" mass="34654">MTTSTSGARSSEDELIARYFAPLAGQGADGLRDDAATLTPSPGCDLVLTADAIVAGVHYLTDDPPASIARKALAVNLSDLAAKGATPRGFLLTLALPDDWTEDWLAGFTAGLRTAATDFGCQLLGGDTVRAAGPMLIGVTALGEVPSGGMVRRMNARIGDLLCVSGTIGDAALGLPLLTGQSPVWGEGIGPAARDFLIDRYRHPRPRLALAPILLREARAAMDVSDGLVGDLTKMLVGGDRSAEITLSDVPISVAVRAAITLEPALADTAFTGGDDYEILCAIPPDRAEACISEARTAGISLTPIGVVIAGHGPPIFRCQDGSEHIFAVRSFSHF</sequence>
<keyword evidence="2" id="KW-0067">ATP-binding</keyword>
<dbReference type="InterPro" id="IPR036921">
    <property type="entry name" value="PurM-like_N_sf"/>
</dbReference>
<dbReference type="Pfam" id="PF00586">
    <property type="entry name" value="AIRS"/>
    <property type="match status" value="1"/>
</dbReference>
<dbReference type="InterPro" id="IPR006283">
    <property type="entry name" value="ThiL-like"/>
</dbReference>
<dbReference type="InterPro" id="IPR016188">
    <property type="entry name" value="PurM-like_N"/>
</dbReference>
<feature type="binding site" evidence="2">
    <location>
        <position position="153"/>
    </location>
    <ligand>
        <name>ATP</name>
        <dbReference type="ChEBI" id="CHEBI:30616"/>
    </ligand>
</feature>
<dbReference type="SUPFAM" id="SSF56042">
    <property type="entry name" value="PurM C-terminal domain-like"/>
    <property type="match status" value="1"/>
</dbReference>
<comment type="catalytic activity">
    <reaction evidence="2">
        <text>thiamine phosphate + ATP = thiamine diphosphate + ADP</text>
        <dbReference type="Rhea" id="RHEA:15913"/>
        <dbReference type="ChEBI" id="CHEBI:30616"/>
        <dbReference type="ChEBI" id="CHEBI:37575"/>
        <dbReference type="ChEBI" id="CHEBI:58937"/>
        <dbReference type="ChEBI" id="CHEBI:456216"/>
        <dbReference type="EC" id="2.7.4.16"/>
    </reaction>
</comment>
<feature type="binding site" evidence="2">
    <location>
        <position position="223"/>
    </location>
    <ligand>
        <name>Mg(2+)</name>
        <dbReference type="ChEBI" id="CHEBI:18420"/>
        <label>3</label>
    </ligand>
</feature>
<feature type="domain" description="PurM-like N-terminal" evidence="3">
    <location>
        <begin position="33"/>
        <end position="145"/>
    </location>
</feature>
<comment type="caution">
    <text evidence="5">The sequence shown here is derived from an EMBL/GenBank/DDBJ whole genome shotgun (WGS) entry which is preliminary data.</text>
</comment>
<keyword evidence="2" id="KW-0479">Metal-binding</keyword>
<dbReference type="InterPro" id="IPR036676">
    <property type="entry name" value="PurM-like_C_sf"/>
</dbReference>
<dbReference type="HAMAP" id="MF_02128">
    <property type="entry name" value="TMP_kinase"/>
    <property type="match status" value="1"/>
</dbReference>